<dbReference type="Pfam" id="PF00139">
    <property type="entry name" value="Lectin_legB"/>
    <property type="match status" value="1"/>
</dbReference>
<dbReference type="GO" id="GO:0030246">
    <property type="term" value="F:carbohydrate binding"/>
    <property type="evidence" value="ECO:0007669"/>
    <property type="project" value="UniProtKB-KW"/>
</dbReference>
<protein>
    <recommendedName>
        <fullName evidence="4">Legume lectin domain-containing protein</fullName>
    </recommendedName>
</protein>
<dbReference type="PANTHER" id="PTHR32401">
    <property type="entry name" value="CONCANAVALIN A-LIKE LECTIN FAMILY PROTEIN"/>
    <property type="match status" value="1"/>
</dbReference>
<dbReference type="PROSITE" id="PS00307">
    <property type="entry name" value="LECTIN_LEGUME_BETA"/>
    <property type="match status" value="1"/>
</dbReference>
<keyword evidence="2" id="KW-0430">Lectin</keyword>
<reference evidence="5" key="1">
    <citation type="submission" date="2022-12" db="EMBL/GenBank/DDBJ databases">
        <title>Draft genome assemblies for two species of Escallonia (Escalloniales).</title>
        <authorList>
            <person name="Chanderbali A."/>
            <person name="Dervinis C."/>
            <person name="Anghel I."/>
            <person name="Soltis D."/>
            <person name="Soltis P."/>
            <person name="Zapata F."/>
        </authorList>
    </citation>
    <scope>NUCLEOTIDE SEQUENCE</scope>
    <source>
        <strain evidence="5">UCBG92.1500</strain>
        <tissue evidence="5">Leaf</tissue>
    </source>
</reference>
<feature type="domain" description="Legume lectin" evidence="4">
    <location>
        <begin position="21"/>
        <end position="257"/>
    </location>
</feature>
<evidence type="ECO:0000313" key="5">
    <source>
        <dbReference type="EMBL" id="KAK2973576.1"/>
    </source>
</evidence>
<evidence type="ECO:0000256" key="3">
    <source>
        <dbReference type="SAM" id="MobiDB-lite"/>
    </source>
</evidence>
<dbReference type="InterPro" id="IPR001220">
    <property type="entry name" value="Legume_lectin_dom"/>
</dbReference>
<dbReference type="InterPro" id="IPR013320">
    <property type="entry name" value="ConA-like_dom_sf"/>
</dbReference>
<dbReference type="InterPro" id="IPR000985">
    <property type="entry name" value="Lectin_LegA_CS"/>
</dbReference>
<dbReference type="Gene3D" id="2.60.120.200">
    <property type="match status" value="1"/>
</dbReference>
<comment type="caution">
    <text evidence="5">The sequence shown here is derived from an EMBL/GenBank/DDBJ whole genome shotgun (WGS) entry which is preliminary data.</text>
</comment>
<proteinExistence type="inferred from homology"/>
<dbReference type="Proteomes" id="UP001187471">
    <property type="component" value="Unassembled WGS sequence"/>
</dbReference>
<dbReference type="FunFam" id="2.60.120.200:FF:000103">
    <property type="entry name" value="L-type lectin-domain containing receptor kinase IX.1"/>
    <property type="match status" value="1"/>
</dbReference>
<evidence type="ECO:0000256" key="1">
    <source>
        <dbReference type="ARBA" id="ARBA00007606"/>
    </source>
</evidence>
<dbReference type="InterPro" id="IPR050258">
    <property type="entry name" value="Leguminous_Lectin"/>
</dbReference>
<evidence type="ECO:0000313" key="6">
    <source>
        <dbReference type="Proteomes" id="UP001187471"/>
    </source>
</evidence>
<dbReference type="PROSITE" id="PS00308">
    <property type="entry name" value="LECTIN_LEGUME_ALPHA"/>
    <property type="match status" value="1"/>
</dbReference>
<dbReference type="AlphaFoldDB" id="A0AA88U9C9"/>
<dbReference type="PANTHER" id="PTHR32401:SF49">
    <property type="entry name" value="OS10G0129200 PROTEIN"/>
    <property type="match status" value="1"/>
</dbReference>
<dbReference type="SUPFAM" id="SSF49899">
    <property type="entry name" value="Concanavalin A-like lectins/glucanases"/>
    <property type="match status" value="1"/>
</dbReference>
<evidence type="ECO:0000259" key="4">
    <source>
        <dbReference type="Pfam" id="PF00139"/>
    </source>
</evidence>
<feature type="compositionally biased region" description="Low complexity" evidence="3">
    <location>
        <begin position="328"/>
        <end position="337"/>
    </location>
</feature>
<organism evidence="5 6">
    <name type="scientific">Escallonia rubra</name>
    <dbReference type="NCBI Taxonomy" id="112253"/>
    <lineage>
        <taxon>Eukaryota</taxon>
        <taxon>Viridiplantae</taxon>
        <taxon>Streptophyta</taxon>
        <taxon>Embryophyta</taxon>
        <taxon>Tracheophyta</taxon>
        <taxon>Spermatophyta</taxon>
        <taxon>Magnoliopsida</taxon>
        <taxon>eudicotyledons</taxon>
        <taxon>Gunneridae</taxon>
        <taxon>Pentapetalae</taxon>
        <taxon>asterids</taxon>
        <taxon>campanulids</taxon>
        <taxon>Escalloniales</taxon>
        <taxon>Escalloniaceae</taxon>
        <taxon>Escallonia</taxon>
    </lineage>
</organism>
<feature type="compositionally biased region" description="Basic and acidic residues" evidence="3">
    <location>
        <begin position="272"/>
        <end position="291"/>
    </location>
</feature>
<name>A0AA88U9C9_9ASTE</name>
<feature type="compositionally biased region" description="Basic and acidic residues" evidence="3">
    <location>
        <begin position="301"/>
        <end position="310"/>
    </location>
</feature>
<evidence type="ECO:0000256" key="2">
    <source>
        <dbReference type="ARBA" id="ARBA00022734"/>
    </source>
</evidence>
<dbReference type="EMBL" id="JAVXUO010002398">
    <property type="protein sequence ID" value="KAK2973576.1"/>
    <property type="molecule type" value="Genomic_DNA"/>
</dbReference>
<comment type="similarity">
    <text evidence="1">Belongs to the leguminous lectin family.</text>
</comment>
<accession>A0AA88U9C9</accession>
<dbReference type="InterPro" id="IPR019825">
    <property type="entry name" value="Lectin_legB_Mn/Ca_BS"/>
</dbReference>
<gene>
    <name evidence="5" type="ORF">RJ640_000664</name>
</gene>
<dbReference type="CDD" id="cd06899">
    <property type="entry name" value="lectin_legume_LecRK_Arcelin_ConA"/>
    <property type="match status" value="1"/>
</dbReference>
<keyword evidence="6" id="KW-1185">Reference proteome</keyword>
<feature type="region of interest" description="Disordered" evidence="3">
    <location>
        <begin position="257"/>
        <end position="346"/>
    </location>
</feature>
<sequence>MAIYIPFIFFLILPWVFGFYFNLSTIGTDDANRFINTSGDAYITSEGIQVTPNDRNMALGGKTGRATYVQPLHLWDKTSGNLADFTTHFSFVIDSSGNYSYADGLAFFLAPINSSVTRNEGGVGLGLASGNRTSNSSGNQFVAVEFDTFPNDWDPSMTHVGININSMKSVTTAPWWNNITQGKENDAWISYNSSLRSLGVVFTGFSSDNIQQGSLNYVVDLRDYLPEWVTFGFSAATGDWFEKNNIKSWDFSSSLQADLTPGSTPDPPIVNTEKKKKELHPNKSESWEKVHPNKSVLGEGPSKESSEKVQKLHRHTSVSPSPTPLSPSPTSSSLLSTPPSPFRRRLLRPVVDATVAEPLSMISS</sequence>